<dbReference type="Proteomes" id="UP000092741">
    <property type="component" value="Chromosome 1"/>
</dbReference>
<proteinExistence type="predicted"/>
<organism evidence="1 2">
    <name type="scientific">Vibrio natriegens NBRC 15636 = ATCC 14048 = DSM 759</name>
    <dbReference type="NCBI Taxonomy" id="1219067"/>
    <lineage>
        <taxon>Bacteria</taxon>
        <taxon>Pseudomonadati</taxon>
        <taxon>Pseudomonadota</taxon>
        <taxon>Gammaproteobacteria</taxon>
        <taxon>Vibrionales</taxon>
        <taxon>Vibrionaceae</taxon>
        <taxon>Vibrio</taxon>
    </lineage>
</organism>
<accession>A0AAN0Y1U8</accession>
<evidence type="ECO:0008006" key="3">
    <source>
        <dbReference type="Google" id="ProtNLM"/>
    </source>
</evidence>
<dbReference type="EMBL" id="CP016345">
    <property type="protein sequence ID" value="ANQ12063.1"/>
    <property type="molecule type" value="Genomic_DNA"/>
</dbReference>
<protein>
    <recommendedName>
        <fullName evidence="3">Transcriptional regulator VspR</fullName>
    </recommendedName>
</protein>
<name>A0AAN0Y1U8_VIBNA</name>
<dbReference type="AlphaFoldDB" id="A0AAN0Y1U8"/>
<evidence type="ECO:0000313" key="1">
    <source>
        <dbReference type="EMBL" id="ANQ12063.1"/>
    </source>
</evidence>
<reference evidence="1 2" key="1">
    <citation type="submission" date="2016-07" db="EMBL/GenBank/DDBJ databases">
        <title>Developing Vibrio natriegens as a novel, fast-growing host for biotechnology.</title>
        <authorList>
            <person name="Weinstock M.T."/>
            <person name="Hesek E.D."/>
            <person name="Wilson C.M."/>
            <person name="Gibson D.G."/>
        </authorList>
    </citation>
    <scope>NUCLEOTIDE SEQUENCE [LARGE SCALE GENOMIC DNA]</scope>
    <source>
        <strain evidence="1 2">ATCC 14048</strain>
    </source>
</reference>
<dbReference type="GeneID" id="70912888"/>
<evidence type="ECO:0000313" key="2">
    <source>
        <dbReference type="Proteomes" id="UP000092741"/>
    </source>
</evidence>
<keyword evidence="2" id="KW-1185">Reference proteome</keyword>
<gene>
    <name evidence="1" type="ORF">BA890_04580</name>
</gene>
<sequence length="208" mass="24137">MKKVLKMNPYMFNLLIEREMDNFSVVEIRDALMECAQIFEDKEQARKYVYRQLLSFERKGWLASTGSRRDKRYLLTKKFHSQSFEPRKSSKEKPISARSEEIENTIGVLNQEKTQYEGELSIVLSELEEYQSLLVRFPSNTVILKPMFDATKDRTAKLLGKINALTNCIHATRTEASTCKKVSTLKYREDAGSVCSWFPLSATRPKTE</sequence>
<dbReference type="RefSeq" id="WP_020332807.1">
    <property type="nucleotide sequence ID" value="NZ_ATFJ01000001.1"/>
</dbReference>